<gene>
    <name evidence="9" type="ORF">A3K52_05065</name>
</gene>
<dbReference type="InterPro" id="IPR035994">
    <property type="entry name" value="Nucleoside_phosphorylase_sf"/>
</dbReference>
<feature type="binding site" evidence="7">
    <location>
        <position position="5"/>
    </location>
    <ligand>
        <name>phosphate</name>
        <dbReference type="ChEBI" id="CHEBI:43474"/>
    </ligand>
</feature>
<feature type="binding site" evidence="7">
    <location>
        <position position="181"/>
    </location>
    <ligand>
        <name>phosphate</name>
        <dbReference type="ChEBI" id="CHEBI:43474"/>
    </ligand>
</feature>
<evidence type="ECO:0000256" key="3">
    <source>
        <dbReference type="ARBA" id="ARBA00011886"/>
    </source>
</evidence>
<evidence type="ECO:0000256" key="7">
    <source>
        <dbReference type="PIRSR" id="PIRSR000477-2"/>
    </source>
</evidence>
<dbReference type="InterPro" id="IPR000845">
    <property type="entry name" value="Nucleoside_phosphorylase_d"/>
</dbReference>
<dbReference type="GO" id="GO:0009116">
    <property type="term" value="P:nucleoside metabolic process"/>
    <property type="evidence" value="ECO:0007669"/>
    <property type="project" value="InterPro"/>
</dbReference>
<dbReference type="InterPro" id="IPR011268">
    <property type="entry name" value="Purine_phosphorylase"/>
</dbReference>
<name>A0A1F7L1X8_9BACT</name>
<dbReference type="CDD" id="cd09009">
    <property type="entry name" value="PNP-EcPNPII_like"/>
    <property type="match status" value="1"/>
</dbReference>
<dbReference type="NCBIfam" id="TIGR01697">
    <property type="entry name" value="PNPH-PUNA-XAPA"/>
    <property type="match status" value="1"/>
</dbReference>
<evidence type="ECO:0000256" key="1">
    <source>
        <dbReference type="ARBA" id="ARBA00005058"/>
    </source>
</evidence>
<dbReference type="Pfam" id="PF01048">
    <property type="entry name" value="PNP_UDP_1"/>
    <property type="match status" value="1"/>
</dbReference>
<dbReference type="Proteomes" id="UP000177050">
    <property type="component" value="Unassembled WGS sequence"/>
</dbReference>
<feature type="binding site" evidence="7">
    <location>
        <position position="87"/>
    </location>
    <ligand>
        <name>phosphate</name>
        <dbReference type="ChEBI" id="CHEBI:43474"/>
    </ligand>
</feature>
<proteinExistence type="inferred from homology"/>
<sequence>MVLGSGWNSVVNMMEERIEIGYEKLFGVSSTVPGHKGKLIVGKINNKPVTVMSGRFHMFEGFTALQATSFIRVFAKAGMKSLILTAACGALNTTYRIGDFVVLNDIITLLLSPDSPLVGPQFIDTSCVFDPCFRAKAVAVIKKNHIRYHEGSYIYYHGPNFETPADKRAMKILGADVCGMSTVPETLVARSLGVKVLGLAFVTNLAFVKHDHKEVLKEAEKGSKKMKILLRAIL</sequence>
<comment type="caution">
    <text evidence="9">The sequence shown here is derived from an EMBL/GenBank/DDBJ whole genome shotgun (WGS) entry which is preliminary data.</text>
</comment>
<feature type="binding site" evidence="7">
    <location>
        <position position="204"/>
    </location>
    <ligand>
        <name>a purine D-ribonucleoside</name>
        <dbReference type="ChEBI" id="CHEBI:142355"/>
    </ligand>
</feature>
<dbReference type="PIRSF" id="PIRSF000477">
    <property type="entry name" value="PurNPase"/>
    <property type="match status" value="1"/>
</dbReference>
<reference evidence="9 10" key="1">
    <citation type="journal article" date="2016" name="Nat. Commun.">
        <title>Thousands of microbial genomes shed light on interconnected biogeochemical processes in an aquifer system.</title>
        <authorList>
            <person name="Anantharaman K."/>
            <person name="Brown C.T."/>
            <person name="Hug L.A."/>
            <person name="Sharon I."/>
            <person name="Castelle C.J."/>
            <person name="Probst A.J."/>
            <person name="Thomas B.C."/>
            <person name="Singh A."/>
            <person name="Wilkins M.J."/>
            <person name="Karaoz U."/>
            <person name="Brodie E.L."/>
            <person name="Williams K.H."/>
            <person name="Hubbard S.S."/>
            <person name="Banfield J.F."/>
        </authorList>
    </citation>
    <scope>NUCLEOTIDE SEQUENCE [LARGE SCALE GENOMIC DNA]</scope>
</reference>
<dbReference type="GO" id="GO:0004731">
    <property type="term" value="F:purine-nucleoside phosphorylase activity"/>
    <property type="evidence" value="ECO:0007669"/>
    <property type="project" value="UniProtKB-EC"/>
</dbReference>
<evidence type="ECO:0000259" key="8">
    <source>
        <dbReference type="Pfam" id="PF01048"/>
    </source>
</evidence>
<dbReference type="Gene3D" id="3.40.50.1580">
    <property type="entry name" value="Nucleoside phosphorylase domain"/>
    <property type="match status" value="1"/>
</dbReference>
<organism evidence="9 10">
    <name type="scientific">Candidatus Roizmanbacteria bacterium RIFOXYD1_FULL_38_12</name>
    <dbReference type="NCBI Taxonomy" id="1802093"/>
    <lineage>
        <taxon>Bacteria</taxon>
        <taxon>Candidatus Roizmaniibacteriota</taxon>
    </lineage>
</organism>
<comment type="pathway">
    <text evidence="1">Purine metabolism; purine nucleoside salvage.</text>
</comment>
<accession>A0A1F7L1X8</accession>
<dbReference type="SUPFAM" id="SSF53167">
    <property type="entry name" value="Purine and uridine phosphorylases"/>
    <property type="match status" value="1"/>
</dbReference>
<dbReference type="EC" id="2.4.2.1" evidence="3"/>
<evidence type="ECO:0000256" key="5">
    <source>
        <dbReference type="ARBA" id="ARBA00022679"/>
    </source>
</evidence>
<dbReference type="UniPathway" id="UPA00606"/>
<evidence type="ECO:0000313" key="10">
    <source>
        <dbReference type="Proteomes" id="UP000177050"/>
    </source>
</evidence>
<evidence type="ECO:0000256" key="6">
    <source>
        <dbReference type="ARBA" id="ARBA00031036"/>
    </source>
</evidence>
<dbReference type="AlphaFoldDB" id="A0A1F7L1X8"/>
<evidence type="ECO:0000313" key="9">
    <source>
        <dbReference type="EMBL" id="OGK74111.1"/>
    </source>
</evidence>
<feature type="binding site" evidence="7">
    <location>
        <position position="162"/>
    </location>
    <ligand>
        <name>a purine D-ribonucleoside</name>
        <dbReference type="ChEBI" id="CHEBI:142355"/>
    </ligand>
</feature>
<feature type="binding site" evidence="7">
    <location>
        <position position="35"/>
    </location>
    <ligand>
        <name>phosphate</name>
        <dbReference type="ChEBI" id="CHEBI:43474"/>
    </ligand>
</feature>
<keyword evidence="4" id="KW-0328">Glycosyltransferase</keyword>
<comment type="similarity">
    <text evidence="2">Belongs to the PNP/MTAP phosphorylase family.</text>
</comment>
<evidence type="ECO:0000256" key="2">
    <source>
        <dbReference type="ARBA" id="ARBA00006751"/>
    </source>
</evidence>
<feature type="domain" description="Nucleoside phosphorylase" evidence="8">
    <location>
        <begin position="14"/>
        <end position="234"/>
    </location>
</feature>
<dbReference type="GO" id="GO:0005737">
    <property type="term" value="C:cytoplasm"/>
    <property type="evidence" value="ECO:0007669"/>
    <property type="project" value="TreeGrafter"/>
</dbReference>
<dbReference type="EMBL" id="MGBR01000001">
    <property type="protein sequence ID" value="OGK74111.1"/>
    <property type="molecule type" value="Genomic_DNA"/>
</dbReference>
<feature type="binding site" evidence="7">
    <location>
        <begin position="55"/>
        <end position="57"/>
    </location>
    <ligand>
        <name>phosphate</name>
        <dbReference type="ChEBI" id="CHEBI:43474"/>
    </ligand>
</feature>
<evidence type="ECO:0000256" key="4">
    <source>
        <dbReference type="ARBA" id="ARBA00022676"/>
    </source>
</evidence>
<dbReference type="PANTHER" id="PTHR11904">
    <property type="entry name" value="METHYLTHIOADENOSINE/PURINE NUCLEOSIDE PHOSPHORYLASE"/>
    <property type="match status" value="1"/>
</dbReference>
<protein>
    <recommendedName>
        <fullName evidence="3">purine-nucleoside phosphorylase</fullName>
        <ecNumber evidence="3">2.4.2.1</ecNumber>
    </recommendedName>
    <alternativeName>
        <fullName evidence="6">Inosine-guanosine phosphorylase</fullName>
    </alternativeName>
</protein>
<dbReference type="NCBIfam" id="NF006054">
    <property type="entry name" value="PRK08202.1"/>
    <property type="match status" value="1"/>
</dbReference>
<dbReference type="PANTHER" id="PTHR11904:SF9">
    <property type="entry name" value="PURINE NUCLEOSIDE PHOSPHORYLASE-RELATED"/>
    <property type="match status" value="1"/>
</dbReference>
<keyword evidence="5" id="KW-0808">Transferase</keyword>